<dbReference type="GO" id="GO:0047545">
    <property type="term" value="F:(S)-2-hydroxyglutarate dehydrogenase activity"/>
    <property type="evidence" value="ECO:0007669"/>
    <property type="project" value="TreeGrafter"/>
</dbReference>
<dbReference type="PANTHER" id="PTHR43104">
    <property type="entry name" value="L-2-HYDROXYGLUTARATE DEHYDROGENASE, MITOCHONDRIAL"/>
    <property type="match status" value="1"/>
</dbReference>
<dbReference type="PANTHER" id="PTHR43104:SF4">
    <property type="entry name" value="L-2-HYDROXYGLUTARATE DEHYDROGENASE, MITOCHONDRIAL"/>
    <property type="match status" value="1"/>
</dbReference>
<evidence type="ECO:0000256" key="4">
    <source>
        <dbReference type="ARBA" id="ARBA00023002"/>
    </source>
</evidence>
<sequence length="370" mass="40268">MDEVDVAIIGAGVVGLAIARELAGKFDDIVVLERQGGYGRGISSRNSEVIHAGIYYPPGSLKAITCVEGSALLYDYCNRNSIPHQKTGKLIVAVDQSEEPALDELYNNGLSNGVSGLDIIRSKEVHKIEPNVIVHSAIHSIETGIVNAHGLMDSLYRGAVSSGVVFSFNTEVEIVEREKKGYVIGVKEESYRFMARRVINSAGLASDHIASLAGIDVDSAGYRLEYRKGSYFSYHAESPVKTLVYPIPRKDAKGLGIHATLDLNGNLRFGPDSECVGEIEFKVDESKRGEFFRSASKYMSGLDRECLSPDFAGVRPSLKGEGFRDFIIKHESDRGLYGLVNLIGIDSPGLTACLSIARNVNALLEEYLTE</sequence>
<organism evidence="7">
    <name type="scientific">marine sediment metagenome</name>
    <dbReference type="NCBI Taxonomy" id="412755"/>
    <lineage>
        <taxon>unclassified sequences</taxon>
        <taxon>metagenomes</taxon>
        <taxon>ecological metagenomes</taxon>
    </lineage>
</organism>
<evidence type="ECO:0000313" key="7">
    <source>
        <dbReference type="EMBL" id="KKL81205.1"/>
    </source>
</evidence>
<accession>A0A0F9HHT3</accession>
<comment type="cofactor">
    <cofactor evidence="1">
        <name>FAD</name>
        <dbReference type="ChEBI" id="CHEBI:57692"/>
    </cofactor>
</comment>
<name>A0A0F9HHT3_9ZZZZ</name>
<keyword evidence="3" id="KW-0274">FAD</keyword>
<dbReference type="AlphaFoldDB" id="A0A0F9HHT3"/>
<dbReference type="EMBL" id="LAZR01022634">
    <property type="protein sequence ID" value="KKL81205.1"/>
    <property type="molecule type" value="Genomic_DNA"/>
</dbReference>
<reference evidence="7" key="1">
    <citation type="journal article" date="2015" name="Nature">
        <title>Complex archaea that bridge the gap between prokaryotes and eukaryotes.</title>
        <authorList>
            <person name="Spang A."/>
            <person name="Saw J.H."/>
            <person name="Jorgensen S.L."/>
            <person name="Zaremba-Niedzwiedzka K."/>
            <person name="Martijn J."/>
            <person name="Lind A.E."/>
            <person name="van Eijk R."/>
            <person name="Schleper C."/>
            <person name="Guy L."/>
            <person name="Ettema T.J."/>
        </authorList>
    </citation>
    <scope>NUCLEOTIDE SEQUENCE</scope>
</reference>
<evidence type="ECO:0000256" key="1">
    <source>
        <dbReference type="ARBA" id="ARBA00001974"/>
    </source>
</evidence>
<comment type="similarity">
    <text evidence="5">Belongs to the L2HGDH family.</text>
</comment>
<evidence type="ECO:0000256" key="2">
    <source>
        <dbReference type="ARBA" id="ARBA00022630"/>
    </source>
</evidence>
<dbReference type="Gene3D" id="3.50.50.60">
    <property type="entry name" value="FAD/NAD(P)-binding domain"/>
    <property type="match status" value="1"/>
</dbReference>
<dbReference type="Pfam" id="PF01266">
    <property type="entry name" value="DAO"/>
    <property type="match status" value="1"/>
</dbReference>
<gene>
    <name evidence="7" type="ORF">LCGC14_1997110</name>
</gene>
<dbReference type="InterPro" id="IPR036188">
    <property type="entry name" value="FAD/NAD-bd_sf"/>
</dbReference>
<evidence type="ECO:0000259" key="6">
    <source>
        <dbReference type="Pfam" id="PF01266"/>
    </source>
</evidence>
<keyword evidence="2" id="KW-0285">Flavoprotein</keyword>
<dbReference type="Gene3D" id="3.30.9.10">
    <property type="entry name" value="D-Amino Acid Oxidase, subunit A, domain 2"/>
    <property type="match status" value="1"/>
</dbReference>
<dbReference type="SUPFAM" id="SSF51905">
    <property type="entry name" value="FAD/NAD(P)-binding domain"/>
    <property type="match status" value="1"/>
</dbReference>
<comment type="caution">
    <text evidence="7">The sequence shown here is derived from an EMBL/GenBank/DDBJ whole genome shotgun (WGS) entry which is preliminary data.</text>
</comment>
<proteinExistence type="inferred from homology"/>
<evidence type="ECO:0000256" key="3">
    <source>
        <dbReference type="ARBA" id="ARBA00022827"/>
    </source>
</evidence>
<evidence type="ECO:0000256" key="5">
    <source>
        <dbReference type="ARBA" id="ARBA00037941"/>
    </source>
</evidence>
<protein>
    <recommendedName>
        <fullName evidence="6">FAD dependent oxidoreductase domain-containing protein</fullName>
    </recommendedName>
</protein>
<dbReference type="InterPro" id="IPR006076">
    <property type="entry name" value="FAD-dep_OxRdtase"/>
</dbReference>
<keyword evidence="4" id="KW-0560">Oxidoreductase</keyword>
<feature type="domain" description="FAD dependent oxidoreductase" evidence="6">
    <location>
        <begin position="5"/>
        <end position="359"/>
    </location>
</feature>